<gene>
    <name evidence="13" type="ORF">GPJ81_05075</name>
</gene>
<dbReference type="GO" id="GO:0005737">
    <property type="term" value="C:cytoplasm"/>
    <property type="evidence" value="ECO:0007669"/>
    <property type="project" value="TreeGrafter"/>
</dbReference>
<dbReference type="GO" id="GO:0030170">
    <property type="term" value="F:pyridoxal phosphate binding"/>
    <property type="evidence" value="ECO:0007669"/>
    <property type="project" value="InterPro"/>
</dbReference>
<evidence type="ECO:0000256" key="12">
    <source>
        <dbReference type="RuleBase" id="RU362118"/>
    </source>
</evidence>
<dbReference type="PIRSF" id="PIRSF001434">
    <property type="entry name" value="CGS"/>
    <property type="match status" value="1"/>
</dbReference>
<dbReference type="InterPro" id="IPR015422">
    <property type="entry name" value="PyrdxlP-dep_Trfase_small"/>
</dbReference>
<dbReference type="InterPro" id="IPR015421">
    <property type="entry name" value="PyrdxlP-dep_Trfase_major"/>
</dbReference>
<comment type="catalytic activity">
    <reaction evidence="7">
        <text>L-methionine + H2O = methanethiol + 2-oxobutanoate + NH4(+)</text>
        <dbReference type="Rhea" id="RHEA:23800"/>
        <dbReference type="ChEBI" id="CHEBI:15377"/>
        <dbReference type="ChEBI" id="CHEBI:16007"/>
        <dbReference type="ChEBI" id="CHEBI:16763"/>
        <dbReference type="ChEBI" id="CHEBI:28938"/>
        <dbReference type="ChEBI" id="CHEBI:57844"/>
        <dbReference type="EC" id="4.4.1.11"/>
    </reaction>
</comment>
<keyword evidence="14" id="KW-1185">Reference proteome</keyword>
<sequence>MSGSTKDSGFATRAIHHGYDPLAHQGSLVPPVYQTATFAFPTVEYGAACFAGEEGGHFYTRISNPTLALLEERMASLEGGEAGLALASGMGAITATLWTLLRPGDEVLVGRTLYGCTFAFLHHGIGEFGVKVRHVDMTDLQALEAAISGQTKVIYFETPANPNMQMADIAAVATLAHKHAITVVVDNTYCTPYLQRPLELGADLVVHSATKYLSGHGDITAGLVVGRKALVSRVRLEGLKDMTGAVMSPQDAALLMRGMKTLNLRMERHCSNAQTIAEYLQQHPAVELINYPGLPGFTQYELAQRQMRLPGGMIAFELKGGISAGRRFMNALQLFSRAVSLGDAESLAQHPASMTHSSYTPEERARYGISEGLVRLSVGLEDIDDLLADIEQALKACA</sequence>
<evidence type="ECO:0000313" key="14">
    <source>
        <dbReference type="Proteomes" id="UP000426235"/>
    </source>
</evidence>
<dbReference type="EC" id="4.4.1.11" evidence="3"/>
<dbReference type="CDD" id="cd00614">
    <property type="entry name" value="CGS_like"/>
    <property type="match status" value="1"/>
</dbReference>
<dbReference type="SUPFAM" id="SSF53383">
    <property type="entry name" value="PLP-dependent transferases"/>
    <property type="match status" value="1"/>
</dbReference>
<accession>A0A6I6H6R0</accession>
<dbReference type="GO" id="GO:0019346">
    <property type="term" value="P:transsulfuration"/>
    <property type="evidence" value="ECO:0007669"/>
    <property type="project" value="InterPro"/>
</dbReference>
<name>A0A6I6H6R0_9PSED</name>
<dbReference type="AlphaFoldDB" id="A0A6I6H6R0"/>
<dbReference type="Gene3D" id="3.90.1150.10">
    <property type="entry name" value="Aspartate Aminotransferase, domain 1"/>
    <property type="match status" value="1"/>
</dbReference>
<evidence type="ECO:0000256" key="1">
    <source>
        <dbReference type="ARBA" id="ARBA00001933"/>
    </source>
</evidence>
<comment type="subunit">
    <text evidence="9">Homotetramer; dimer of active dimers.</text>
</comment>
<dbReference type="InterPro" id="IPR054542">
    <property type="entry name" value="Cys_met_metab_PP"/>
</dbReference>
<reference evidence="13" key="1">
    <citation type="submission" date="2019-12" db="EMBL/GenBank/DDBJ databases">
        <title>Hybrid Genome Assemblies of two High G+C Isolates from Undergraduate Microbiology Courses.</title>
        <authorList>
            <person name="Ne Ville C.J."/>
            <person name="Enright D."/>
            <person name="Hernandez I."/>
            <person name="Dodsworth J."/>
            <person name="Orwin P.M."/>
        </authorList>
    </citation>
    <scope>NUCLEOTIDE SEQUENCE [LARGE SCALE GENOMIC DNA]</scope>
    <source>
        <strain evidence="13">Neo</strain>
    </source>
</reference>
<dbReference type="Proteomes" id="UP000426235">
    <property type="component" value="Chromosome"/>
</dbReference>
<comment type="similarity">
    <text evidence="2">Belongs to the trans-sulfuration enzymes family. L-methionine gamma-lyase subfamily.</text>
</comment>
<evidence type="ECO:0000256" key="9">
    <source>
        <dbReference type="ARBA" id="ARBA00064130"/>
    </source>
</evidence>
<keyword evidence="6 13" id="KW-0456">Lyase</keyword>
<dbReference type="GO" id="GO:0018826">
    <property type="term" value="F:methionine gamma-lyase activity"/>
    <property type="evidence" value="ECO:0007669"/>
    <property type="project" value="UniProtKB-EC"/>
</dbReference>
<dbReference type="NCBIfam" id="TIGR01328">
    <property type="entry name" value="met_gam_lyase"/>
    <property type="match status" value="1"/>
</dbReference>
<dbReference type="InterPro" id="IPR006237">
    <property type="entry name" value="L-Met_gamma_lys"/>
</dbReference>
<dbReference type="FunFam" id="3.40.640.10:FF:000046">
    <property type="entry name" value="Cystathionine gamma-lyase"/>
    <property type="match status" value="1"/>
</dbReference>
<evidence type="ECO:0000313" key="13">
    <source>
        <dbReference type="EMBL" id="QGW76068.1"/>
    </source>
</evidence>
<dbReference type="PROSITE" id="PS00868">
    <property type="entry name" value="CYS_MET_METAB_PP"/>
    <property type="match status" value="1"/>
</dbReference>
<evidence type="ECO:0000256" key="2">
    <source>
        <dbReference type="ARBA" id="ARBA00008667"/>
    </source>
</evidence>
<dbReference type="RefSeq" id="WP_157191220.1">
    <property type="nucleotide sequence ID" value="NZ_CP046621.1"/>
</dbReference>
<dbReference type="Pfam" id="PF01053">
    <property type="entry name" value="Cys_Met_Meta_PP"/>
    <property type="match status" value="1"/>
</dbReference>
<dbReference type="GO" id="GO:0047982">
    <property type="term" value="F:homocysteine desulfhydrase activity"/>
    <property type="evidence" value="ECO:0007669"/>
    <property type="project" value="UniProtKB-EC"/>
</dbReference>
<dbReference type="InterPro" id="IPR000277">
    <property type="entry name" value="Cys/Met-Metab_PyrdxlP-dep_enz"/>
</dbReference>
<evidence type="ECO:0000256" key="11">
    <source>
        <dbReference type="PIRSR" id="PIRSR001434-2"/>
    </source>
</evidence>
<dbReference type="FunFam" id="3.90.1150.10:FF:000008">
    <property type="entry name" value="Cystathionine gamma-synthase"/>
    <property type="match status" value="1"/>
</dbReference>
<dbReference type="NCBIfam" id="NF005695">
    <property type="entry name" value="PRK07503.1"/>
    <property type="match status" value="1"/>
</dbReference>
<protein>
    <recommendedName>
        <fullName evidence="4">L-methionine gamma-lyase</fullName>
        <ecNumber evidence="3">4.4.1.11</ecNumber>
    </recommendedName>
    <alternativeName>
        <fullName evidence="10">L-methionine-alpha-deamino-gamma-mercaptomethane-lyase</fullName>
    </alternativeName>
</protein>
<dbReference type="Gene3D" id="3.40.640.10">
    <property type="entry name" value="Type I PLP-dependent aspartate aminotransferase-like (Major domain)"/>
    <property type="match status" value="1"/>
</dbReference>
<evidence type="ECO:0000256" key="4">
    <source>
        <dbReference type="ARBA" id="ARBA00019040"/>
    </source>
</evidence>
<evidence type="ECO:0000256" key="7">
    <source>
        <dbReference type="ARBA" id="ARBA00049180"/>
    </source>
</evidence>
<evidence type="ECO:0000256" key="5">
    <source>
        <dbReference type="ARBA" id="ARBA00022898"/>
    </source>
</evidence>
<dbReference type="InterPro" id="IPR015424">
    <property type="entry name" value="PyrdxlP-dep_Trfase"/>
</dbReference>
<comment type="catalytic activity">
    <reaction evidence="8">
        <text>L-homocysteine + H2O = 2-oxobutanoate + hydrogen sulfide + NH4(+) + H(+)</text>
        <dbReference type="Rhea" id="RHEA:14501"/>
        <dbReference type="ChEBI" id="CHEBI:15377"/>
        <dbReference type="ChEBI" id="CHEBI:15378"/>
        <dbReference type="ChEBI" id="CHEBI:16763"/>
        <dbReference type="ChEBI" id="CHEBI:28938"/>
        <dbReference type="ChEBI" id="CHEBI:29919"/>
        <dbReference type="ChEBI" id="CHEBI:58199"/>
        <dbReference type="EC" id="4.4.1.2"/>
    </reaction>
</comment>
<comment type="cofactor">
    <cofactor evidence="1 12">
        <name>pyridoxal 5'-phosphate</name>
        <dbReference type="ChEBI" id="CHEBI:597326"/>
    </cofactor>
</comment>
<evidence type="ECO:0000256" key="6">
    <source>
        <dbReference type="ARBA" id="ARBA00023239"/>
    </source>
</evidence>
<feature type="modified residue" description="N6-(pyridoxal phosphate)lysine" evidence="11">
    <location>
        <position position="211"/>
    </location>
</feature>
<proteinExistence type="inferred from homology"/>
<evidence type="ECO:0000256" key="8">
    <source>
        <dbReference type="ARBA" id="ARBA00050802"/>
    </source>
</evidence>
<organism evidence="13 14">
    <name type="scientific">Pseudomonas alkylphenolica</name>
    <dbReference type="NCBI Taxonomy" id="237609"/>
    <lineage>
        <taxon>Bacteria</taxon>
        <taxon>Pseudomonadati</taxon>
        <taxon>Pseudomonadota</taxon>
        <taxon>Gammaproteobacteria</taxon>
        <taxon>Pseudomonadales</taxon>
        <taxon>Pseudomonadaceae</taxon>
        <taxon>Pseudomonas</taxon>
    </lineage>
</organism>
<dbReference type="PANTHER" id="PTHR11808:SF80">
    <property type="entry name" value="CYSTATHIONINE GAMMA-LYASE"/>
    <property type="match status" value="1"/>
</dbReference>
<evidence type="ECO:0000256" key="3">
    <source>
        <dbReference type="ARBA" id="ARBA00012222"/>
    </source>
</evidence>
<keyword evidence="5 11" id="KW-0663">Pyridoxal phosphate</keyword>
<dbReference type="PANTHER" id="PTHR11808">
    <property type="entry name" value="TRANS-SULFURATION ENZYME FAMILY MEMBER"/>
    <property type="match status" value="1"/>
</dbReference>
<evidence type="ECO:0000256" key="10">
    <source>
        <dbReference type="ARBA" id="ARBA00078333"/>
    </source>
</evidence>
<dbReference type="EMBL" id="CP046621">
    <property type="protein sequence ID" value="QGW76068.1"/>
    <property type="molecule type" value="Genomic_DNA"/>
</dbReference>